<evidence type="ECO:0000256" key="1">
    <source>
        <dbReference type="SAM" id="Phobius"/>
    </source>
</evidence>
<organism evidence="2 3">
    <name type="scientific">Corynebacterium appendicis CIP 107643</name>
    <dbReference type="NCBI Taxonomy" id="1161099"/>
    <lineage>
        <taxon>Bacteria</taxon>
        <taxon>Bacillati</taxon>
        <taxon>Actinomycetota</taxon>
        <taxon>Actinomycetes</taxon>
        <taxon>Mycobacteriales</taxon>
        <taxon>Corynebacteriaceae</taxon>
        <taxon>Corynebacterium</taxon>
    </lineage>
</organism>
<evidence type="ECO:0000313" key="2">
    <source>
        <dbReference type="EMBL" id="SIS41836.1"/>
    </source>
</evidence>
<evidence type="ECO:0000313" key="3">
    <source>
        <dbReference type="Proteomes" id="UP000186292"/>
    </source>
</evidence>
<dbReference type="Proteomes" id="UP000186292">
    <property type="component" value="Unassembled WGS sequence"/>
</dbReference>
<keyword evidence="1" id="KW-0472">Membrane</keyword>
<dbReference type="STRING" id="1161099.SAMN05444817_102292"/>
<sequence length="88" mass="9068">MYSIPRSRILLVDASTPSVPLSIEWLVALLTISTPAPLSASTISGGELNAGYPDNSNLGPATGTSMLAVVMSAFSMYFFTGANIGAKS</sequence>
<dbReference type="EMBL" id="FTOF01000002">
    <property type="protein sequence ID" value="SIS41836.1"/>
    <property type="molecule type" value="Genomic_DNA"/>
</dbReference>
<keyword evidence="1" id="KW-1133">Transmembrane helix</keyword>
<name>A0A1N7IXW9_9CORY</name>
<feature type="transmembrane region" description="Helical" evidence="1">
    <location>
        <begin position="21"/>
        <end position="38"/>
    </location>
</feature>
<gene>
    <name evidence="2" type="ORF">SAMN05444817_102292</name>
</gene>
<dbReference type="AlphaFoldDB" id="A0A1N7IXW9"/>
<feature type="transmembrane region" description="Helical" evidence="1">
    <location>
        <begin position="58"/>
        <end position="79"/>
    </location>
</feature>
<accession>A0A1N7IXW9</accession>
<keyword evidence="3" id="KW-1185">Reference proteome</keyword>
<reference evidence="3" key="1">
    <citation type="submission" date="2017-01" db="EMBL/GenBank/DDBJ databases">
        <authorList>
            <person name="Varghese N."/>
            <person name="Submissions S."/>
        </authorList>
    </citation>
    <scope>NUCLEOTIDE SEQUENCE [LARGE SCALE GENOMIC DNA]</scope>
    <source>
        <strain evidence="3">DSM 44531</strain>
    </source>
</reference>
<protein>
    <submittedName>
        <fullName evidence="2">Uncharacterized protein</fullName>
    </submittedName>
</protein>
<proteinExistence type="predicted"/>
<keyword evidence="1" id="KW-0812">Transmembrane</keyword>